<keyword evidence="3" id="KW-0904">Protein phosphatase</keyword>
<dbReference type="Proteomes" id="UP000823388">
    <property type="component" value="Chromosome 8K"/>
</dbReference>
<evidence type="ECO:0000256" key="3">
    <source>
        <dbReference type="ARBA" id="ARBA00022912"/>
    </source>
</evidence>
<feature type="domain" description="PPM-type phosphatase" evidence="8">
    <location>
        <begin position="76"/>
        <end position="328"/>
    </location>
</feature>
<comment type="caution">
    <text evidence="9">The sequence shown here is derived from an EMBL/GenBank/DDBJ whole genome shotgun (WGS) entry which is preliminary data.</text>
</comment>
<dbReference type="SMART" id="SM00332">
    <property type="entry name" value="PP2Cc"/>
    <property type="match status" value="1"/>
</dbReference>
<accession>A0A8T0PY54</accession>
<dbReference type="PROSITE" id="PS51746">
    <property type="entry name" value="PPM_2"/>
    <property type="match status" value="1"/>
</dbReference>
<evidence type="ECO:0000256" key="7">
    <source>
        <dbReference type="SAM" id="SignalP"/>
    </source>
</evidence>
<dbReference type="EC" id="3.1.3.16" evidence="1"/>
<dbReference type="EMBL" id="CM029051">
    <property type="protein sequence ID" value="KAG2562914.1"/>
    <property type="molecule type" value="Genomic_DNA"/>
</dbReference>
<feature type="chain" id="PRO_5035861414" description="protein-serine/threonine phosphatase" evidence="7">
    <location>
        <begin position="30"/>
        <end position="328"/>
    </location>
</feature>
<dbReference type="GO" id="GO:0004722">
    <property type="term" value="F:protein serine/threonine phosphatase activity"/>
    <property type="evidence" value="ECO:0007669"/>
    <property type="project" value="UniProtKB-EC"/>
</dbReference>
<gene>
    <name evidence="9" type="ORF">PVAP13_8KG300100</name>
</gene>
<dbReference type="Gene3D" id="3.60.40.10">
    <property type="entry name" value="PPM-type phosphatase domain"/>
    <property type="match status" value="1"/>
</dbReference>
<dbReference type="Pfam" id="PF00481">
    <property type="entry name" value="PP2C"/>
    <property type="match status" value="1"/>
</dbReference>
<evidence type="ECO:0000256" key="2">
    <source>
        <dbReference type="ARBA" id="ARBA00022801"/>
    </source>
</evidence>
<dbReference type="AlphaFoldDB" id="A0A8T0PY54"/>
<evidence type="ECO:0000313" key="9">
    <source>
        <dbReference type="EMBL" id="KAG2562914.1"/>
    </source>
</evidence>
<keyword evidence="10" id="KW-1185">Reference proteome</keyword>
<keyword evidence="7" id="KW-0732">Signal</keyword>
<dbReference type="CDD" id="cd00143">
    <property type="entry name" value="PP2Cc"/>
    <property type="match status" value="1"/>
</dbReference>
<reference evidence="9" key="1">
    <citation type="submission" date="2020-05" db="EMBL/GenBank/DDBJ databases">
        <title>WGS assembly of Panicum virgatum.</title>
        <authorList>
            <person name="Lovell J.T."/>
            <person name="Jenkins J."/>
            <person name="Shu S."/>
            <person name="Juenger T.E."/>
            <person name="Schmutz J."/>
        </authorList>
    </citation>
    <scope>NUCLEOTIDE SEQUENCE</scope>
    <source>
        <strain evidence="9">AP13</strain>
    </source>
</reference>
<feature type="signal peptide" evidence="7">
    <location>
        <begin position="1"/>
        <end position="29"/>
    </location>
</feature>
<protein>
    <recommendedName>
        <fullName evidence="1">protein-serine/threonine phosphatase</fullName>
        <ecNumber evidence="1">3.1.3.16</ecNumber>
    </recommendedName>
</protein>
<comment type="catalytic activity">
    <reaction evidence="5">
        <text>O-phospho-L-threonyl-[protein] + H2O = L-threonyl-[protein] + phosphate</text>
        <dbReference type="Rhea" id="RHEA:47004"/>
        <dbReference type="Rhea" id="RHEA-COMP:11060"/>
        <dbReference type="Rhea" id="RHEA-COMP:11605"/>
        <dbReference type="ChEBI" id="CHEBI:15377"/>
        <dbReference type="ChEBI" id="CHEBI:30013"/>
        <dbReference type="ChEBI" id="CHEBI:43474"/>
        <dbReference type="ChEBI" id="CHEBI:61977"/>
        <dbReference type="EC" id="3.1.3.16"/>
    </reaction>
</comment>
<dbReference type="PANTHER" id="PTHR47992">
    <property type="entry name" value="PROTEIN PHOSPHATASE"/>
    <property type="match status" value="1"/>
</dbReference>
<sequence length="328" mass="36129">MPLPVPGRRGLVHPLLLLALLAPPPLCAAESATCLAVYREGGAPAVFQSAHCPRWTLPPPGAGEGHGGGGGSSPMGCHVAADRGRRRSQEDRAICALGIRIPFVEQMRIKEVDVGVVAIFDGHNGAEASEMASKLFLDYFLLHVYFLLDVAIFNNVFNLYKDVQSNHREGSCWTLPAILDRSFHMEILKESLTRAVHDIDLTFSKEASQKHFESGSTATVVLIADGQIIAANVGDSKAFLCSEGHDPHRRNRKRRRKRNSINHEEFALVNYDGPLYHARELTKDHHPDREDERSRVEAAGGYVVEWAGVYRVNGELALSRAIGDLPFK</sequence>
<organism evidence="9 10">
    <name type="scientific">Panicum virgatum</name>
    <name type="common">Blackwell switchgrass</name>
    <dbReference type="NCBI Taxonomy" id="38727"/>
    <lineage>
        <taxon>Eukaryota</taxon>
        <taxon>Viridiplantae</taxon>
        <taxon>Streptophyta</taxon>
        <taxon>Embryophyta</taxon>
        <taxon>Tracheophyta</taxon>
        <taxon>Spermatophyta</taxon>
        <taxon>Magnoliopsida</taxon>
        <taxon>Liliopsida</taxon>
        <taxon>Poales</taxon>
        <taxon>Poaceae</taxon>
        <taxon>PACMAD clade</taxon>
        <taxon>Panicoideae</taxon>
        <taxon>Panicodae</taxon>
        <taxon>Paniceae</taxon>
        <taxon>Panicinae</taxon>
        <taxon>Panicum</taxon>
        <taxon>Panicum sect. Hiantes</taxon>
    </lineage>
</organism>
<dbReference type="InterPro" id="IPR001932">
    <property type="entry name" value="PPM-type_phosphatase-like_dom"/>
</dbReference>
<evidence type="ECO:0000256" key="5">
    <source>
        <dbReference type="ARBA" id="ARBA00048336"/>
    </source>
</evidence>
<dbReference type="SUPFAM" id="SSF81606">
    <property type="entry name" value="PP2C-like"/>
    <property type="match status" value="1"/>
</dbReference>
<feature type="region of interest" description="Disordered" evidence="6">
    <location>
        <begin position="58"/>
        <end position="80"/>
    </location>
</feature>
<evidence type="ECO:0000256" key="1">
    <source>
        <dbReference type="ARBA" id="ARBA00013081"/>
    </source>
</evidence>
<feature type="compositionally biased region" description="Gly residues" evidence="6">
    <location>
        <begin position="62"/>
        <end position="73"/>
    </location>
</feature>
<comment type="catalytic activity">
    <reaction evidence="4">
        <text>O-phospho-L-seryl-[protein] + H2O = L-seryl-[protein] + phosphate</text>
        <dbReference type="Rhea" id="RHEA:20629"/>
        <dbReference type="Rhea" id="RHEA-COMP:9863"/>
        <dbReference type="Rhea" id="RHEA-COMP:11604"/>
        <dbReference type="ChEBI" id="CHEBI:15377"/>
        <dbReference type="ChEBI" id="CHEBI:29999"/>
        <dbReference type="ChEBI" id="CHEBI:43474"/>
        <dbReference type="ChEBI" id="CHEBI:83421"/>
        <dbReference type="EC" id="3.1.3.16"/>
    </reaction>
</comment>
<proteinExistence type="predicted"/>
<name>A0A8T0PY54_PANVG</name>
<dbReference type="InterPro" id="IPR036457">
    <property type="entry name" value="PPM-type-like_dom_sf"/>
</dbReference>
<dbReference type="InterPro" id="IPR015655">
    <property type="entry name" value="PP2C"/>
</dbReference>
<evidence type="ECO:0000256" key="6">
    <source>
        <dbReference type="SAM" id="MobiDB-lite"/>
    </source>
</evidence>
<keyword evidence="2" id="KW-0378">Hydrolase</keyword>
<feature type="non-terminal residue" evidence="9">
    <location>
        <position position="328"/>
    </location>
</feature>
<evidence type="ECO:0000313" key="10">
    <source>
        <dbReference type="Proteomes" id="UP000823388"/>
    </source>
</evidence>
<evidence type="ECO:0000259" key="8">
    <source>
        <dbReference type="PROSITE" id="PS51746"/>
    </source>
</evidence>
<evidence type="ECO:0000256" key="4">
    <source>
        <dbReference type="ARBA" id="ARBA00047761"/>
    </source>
</evidence>